<dbReference type="AlphaFoldDB" id="U4UN31"/>
<evidence type="ECO:0000259" key="6">
    <source>
        <dbReference type="Pfam" id="PF04116"/>
    </source>
</evidence>
<feature type="domain" description="Fatty acid hydroxylase" evidence="6">
    <location>
        <begin position="202"/>
        <end position="351"/>
    </location>
</feature>
<dbReference type="EMBL" id="KB632375">
    <property type="protein sequence ID" value="ERL93863.1"/>
    <property type="molecule type" value="Genomic_DNA"/>
</dbReference>
<keyword evidence="2 5" id="KW-0812">Transmembrane</keyword>
<dbReference type="InterPro" id="IPR006694">
    <property type="entry name" value="Fatty_acid_hydroxylase"/>
</dbReference>
<dbReference type="GO" id="GO:0005506">
    <property type="term" value="F:iron ion binding"/>
    <property type="evidence" value="ECO:0007669"/>
    <property type="project" value="InterPro"/>
</dbReference>
<feature type="transmembrane region" description="Helical" evidence="5">
    <location>
        <begin position="156"/>
        <end position="179"/>
    </location>
</feature>
<evidence type="ECO:0000313" key="7">
    <source>
        <dbReference type="EMBL" id="ERL93863.1"/>
    </source>
</evidence>
<evidence type="ECO:0000256" key="5">
    <source>
        <dbReference type="SAM" id="Phobius"/>
    </source>
</evidence>
<evidence type="ECO:0000256" key="3">
    <source>
        <dbReference type="ARBA" id="ARBA00022989"/>
    </source>
</evidence>
<evidence type="ECO:0000256" key="1">
    <source>
        <dbReference type="ARBA" id="ARBA00004370"/>
    </source>
</evidence>
<dbReference type="GO" id="GO:0008610">
    <property type="term" value="P:lipid biosynthetic process"/>
    <property type="evidence" value="ECO:0007669"/>
    <property type="project" value="InterPro"/>
</dbReference>
<dbReference type="GO" id="GO:0016491">
    <property type="term" value="F:oxidoreductase activity"/>
    <property type="evidence" value="ECO:0007669"/>
    <property type="project" value="InterPro"/>
</dbReference>
<dbReference type="STRING" id="77166.U4UN31"/>
<organism evidence="7 8">
    <name type="scientific">Dendroctonus ponderosae</name>
    <name type="common">Mountain pine beetle</name>
    <dbReference type="NCBI Taxonomy" id="77166"/>
    <lineage>
        <taxon>Eukaryota</taxon>
        <taxon>Metazoa</taxon>
        <taxon>Ecdysozoa</taxon>
        <taxon>Arthropoda</taxon>
        <taxon>Hexapoda</taxon>
        <taxon>Insecta</taxon>
        <taxon>Pterygota</taxon>
        <taxon>Neoptera</taxon>
        <taxon>Endopterygota</taxon>
        <taxon>Coleoptera</taxon>
        <taxon>Polyphaga</taxon>
        <taxon>Cucujiformia</taxon>
        <taxon>Curculionidae</taxon>
        <taxon>Scolytinae</taxon>
        <taxon>Dendroctonus</taxon>
    </lineage>
</organism>
<evidence type="ECO:0000313" key="8">
    <source>
        <dbReference type="Proteomes" id="UP000030742"/>
    </source>
</evidence>
<dbReference type="PANTHER" id="PTHR11863">
    <property type="entry name" value="STEROL DESATURASE"/>
    <property type="match status" value="1"/>
</dbReference>
<dbReference type="InterPro" id="IPR050307">
    <property type="entry name" value="Sterol_Desaturase_Related"/>
</dbReference>
<comment type="subcellular location">
    <subcellularLocation>
        <location evidence="1">Membrane</location>
    </subcellularLocation>
</comment>
<feature type="transmembrane region" description="Helical" evidence="5">
    <location>
        <begin position="185"/>
        <end position="207"/>
    </location>
</feature>
<name>U4UN31_DENPD</name>
<accession>U4UN31</accession>
<dbReference type="GO" id="GO:0016020">
    <property type="term" value="C:membrane"/>
    <property type="evidence" value="ECO:0007669"/>
    <property type="project" value="UniProtKB-SubCell"/>
</dbReference>
<evidence type="ECO:0000256" key="2">
    <source>
        <dbReference type="ARBA" id="ARBA00022692"/>
    </source>
</evidence>
<reference evidence="7 8" key="1">
    <citation type="journal article" date="2013" name="Genome Biol.">
        <title>Draft genome of the mountain pine beetle, Dendroctonus ponderosae Hopkins, a major forest pest.</title>
        <authorList>
            <person name="Keeling C.I."/>
            <person name="Yuen M.M."/>
            <person name="Liao N.Y."/>
            <person name="Docking T.R."/>
            <person name="Chan S.K."/>
            <person name="Taylor G.A."/>
            <person name="Palmquist D.L."/>
            <person name="Jackman S.D."/>
            <person name="Nguyen A."/>
            <person name="Li M."/>
            <person name="Henderson H."/>
            <person name="Janes J.K."/>
            <person name="Zhao Y."/>
            <person name="Pandoh P."/>
            <person name="Moore R."/>
            <person name="Sperling F.A."/>
            <person name="Huber D.P."/>
            <person name="Birol I."/>
            <person name="Jones S.J."/>
            <person name="Bohlmann J."/>
        </authorList>
    </citation>
    <scope>NUCLEOTIDE SEQUENCE</scope>
</reference>
<protein>
    <recommendedName>
        <fullName evidence="6">Fatty acid hydroxylase domain-containing protein</fullName>
    </recommendedName>
</protein>
<dbReference type="Pfam" id="PF04116">
    <property type="entry name" value="FA_hydroxylase"/>
    <property type="match status" value="1"/>
</dbReference>
<proteinExistence type="predicted"/>
<sequence>MTKKRDTIRIQNESFYDPMAVTWTEKYDKEISAVWNHVPERIAKFLATVAVFVLGVSINGDWIAVCVHLARQFGFYQNIHASSNSSISWTGLSLESLKLNNLWSFWWPSCVISYGMYFIIGGFIQWYYYVRQRETPEEWKCQPQKWLTPELEKNEIFWGSTTLFMNATISSILSCYIYNGGYSSVYYNFSEFGWLWFFLQFPIIFLYQDYSTYWLHRIYHWPFLYKNFHKLHHRYKQPTAFSVTAIHPVESLHIQLFLSAPLFLIPCHWRMFLNYFFKFCNLTLRFIILVPFYCVTFYAYYHGIIDHSGVSFKSYWWQPWQPDAIFHDNHHQYFHVNFAFNISYWDKLHGTYRRKDRIYNEELFYGTGKSVDTASSNELKTDLEERMLENPLAYRAEMPYKLTKKEIKRLKKSN</sequence>
<feature type="transmembrane region" description="Helical" evidence="5">
    <location>
        <begin position="279"/>
        <end position="301"/>
    </location>
</feature>
<keyword evidence="3 5" id="KW-1133">Transmembrane helix</keyword>
<dbReference type="Proteomes" id="UP000030742">
    <property type="component" value="Unassembled WGS sequence"/>
</dbReference>
<feature type="transmembrane region" description="Helical" evidence="5">
    <location>
        <begin position="105"/>
        <end position="130"/>
    </location>
</feature>
<evidence type="ECO:0000256" key="4">
    <source>
        <dbReference type="ARBA" id="ARBA00023136"/>
    </source>
</evidence>
<keyword evidence="4 5" id="KW-0472">Membrane</keyword>
<gene>
    <name evidence="7" type="ORF">D910_11149</name>
</gene>
<dbReference type="OrthoDB" id="408954at2759"/>